<name>A0A5B7ES43_PORTR</name>
<dbReference type="EMBL" id="VSRR010003651">
    <property type="protein sequence ID" value="MPC36982.1"/>
    <property type="molecule type" value="Genomic_DNA"/>
</dbReference>
<reference evidence="1 2" key="1">
    <citation type="submission" date="2019-05" db="EMBL/GenBank/DDBJ databases">
        <title>Another draft genome of Portunus trituberculatus and its Hox gene families provides insights of decapod evolution.</title>
        <authorList>
            <person name="Jeong J.-H."/>
            <person name="Song I."/>
            <person name="Kim S."/>
            <person name="Choi T."/>
            <person name="Kim D."/>
            <person name="Ryu S."/>
            <person name="Kim W."/>
        </authorList>
    </citation>
    <scope>NUCLEOTIDE SEQUENCE [LARGE SCALE GENOMIC DNA]</scope>
    <source>
        <tissue evidence="1">Muscle</tissue>
    </source>
</reference>
<evidence type="ECO:0000313" key="2">
    <source>
        <dbReference type="Proteomes" id="UP000324222"/>
    </source>
</evidence>
<comment type="caution">
    <text evidence="1">The sequence shown here is derived from an EMBL/GenBank/DDBJ whole genome shotgun (WGS) entry which is preliminary data.</text>
</comment>
<proteinExistence type="predicted"/>
<dbReference type="Proteomes" id="UP000324222">
    <property type="component" value="Unassembled WGS sequence"/>
</dbReference>
<evidence type="ECO:0000313" key="1">
    <source>
        <dbReference type="EMBL" id="MPC36982.1"/>
    </source>
</evidence>
<accession>A0A5B7ES43</accession>
<protein>
    <submittedName>
        <fullName evidence="1">Uncharacterized protein</fullName>
    </submittedName>
</protein>
<dbReference type="AlphaFoldDB" id="A0A5B7ES43"/>
<sequence length="153" mass="16840">MSERAEISILKRTCAKIQRDKGGFGSVVVVGASGQGETVIWDPWVSSEPLRGPRSLRSLHHLLSLTHHALLLLLPPSLNGGALRAGGWAEEAWHRILSGGGARMVNKRVGRDWKCELCWLLRFSWRPDFIAECLSKSQVCLGPDSGVGSKNFR</sequence>
<gene>
    <name evidence="1" type="ORF">E2C01_030455</name>
</gene>
<keyword evidence="2" id="KW-1185">Reference proteome</keyword>
<organism evidence="1 2">
    <name type="scientific">Portunus trituberculatus</name>
    <name type="common">Swimming crab</name>
    <name type="synonym">Neptunus trituberculatus</name>
    <dbReference type="NCBI Taxonomy" id="210409"/>
    <lineage>
        <taxon>Eukaryota</taxon>
        <taxon>Metazoa</taxon>
        <taxon>Ecdysozoa</taxon>
        <taxon>Arthropoda</taxon>
        <taxon>Crustacea</taxon>
        <taxon>Multicrustacea</taxon>
        <taxon>Malacostraca</taxon>
        <taxon>Eumalacostraca</taxon>
        <taxon>Eucarida</taxon>
        <taxon>Decapoda</taxon>
        <taxon>Pleocyemata</taxon>
        <taxon>Brachyura</taxon>
        <taxon>Eubrachyura</taxon>
        <taxon>Portunoidea</taxon>
        <taxon>Portunidae</taxon>
        <taxon>Portuninae</taxon>
        <taxon>Portunus</taxon>
    </lineage>
</organism>